<evidence type="ECO:0000313" key="2">
    <source>
        <dbReference type="Proteomes" id="UP000192328"/>
    </source>
</evidence>
<reference evidence="1" key="1">
    <citation type="submission" date="2017-04" db="EMBL/GenBank/DDBJ databases">
        <authorList>
            <person name="Varghese N."/>
            <person name="Submissions S."/>
        </authorList>
    </citation>
    <scope>NUCLEOTIDE SEQUENCE</scope>
    <source>
        <strain evidence="1">WTE2008</strain>
    </source>
</reference>
<accession>A0AC61PIX3</accession>
<dbReference type="Proteomes" id="UP000192328">
    <property type="component" value="Unassembled WGS sequence"/>
</dbReference>
<keyword evidence="1" id="KW-0436">Ligase</keyword>
<comment type="caution">
    <text evidence="1">The sequence shown here is derived from an EMBL/GenBank/DDBJ whole genome shotgun (WGS) entry which is preliminary data.</text>
</comment>
<organism evidence="1 2">
    <name type="scientific">Aristaeella lactis</name>
    <dbReference type="NCBI Taxonomy" id="3046383"/>
    <lineage>
        <taxon>Bacteria</taxon>
        <taxon>Bacillati</taxon>
        <taxon>Bacillota</taxon>
        <taxon>Clostridia</taxon>
        <taxon>Eubacteriales</taxon>
        <taxon>Aristaeellaceae</taxon>
        <taxon>Aristaeella</taxon>
    </lineage>
</organism>
<keyword evidence="2" id="KW-1185">Reference proteome</keyword>
<sequence length="479" mass="52993">MKTGHIRNIPGGRIHMIGIGGSSMSGLAEMLIDQGYTVTGSDRDETYLVHFVREKNAVVHIGHKAENVHGADLVVYSAAIRADNPERQEAERLGIPCIERAVLLGQLMEGYGKAVGICGAHGKTTVTSMLSQMLLENNMDPSIAIGGRLDAVGGSTRVGHSDIFVAEACEYNRSFLHLYPTIAVVLNIDADHLDCYKDIDEIEATFGQYLSLVPQSGAAIGNGDDERIRRLFSKLECETITFGFGKENDWYPENLQEDERGYASYDLYFRGQKAASVKMGVPGTFNVMNGMAAIAAAYRTGLDPEKAAETLSRFVGAHRRFELTDRIDGVDIYHDYGHNPAEMRNAVSIARKNCRGRLWAVMQPHTFSRVRTLFDQYLTCTEEADFTLVTDICAAREADPGDLNSGMITEGMKKNGINAVWTPSFDDTEAYLKSHWQPGDLVITMGCGDINLLNDQIHRHYTEEKAKKNVCDPEKHKDN</sequence>
<evidence type="ECO:0000313" key="1">
    <source>
        <dbReference type="EMBL" id="SMC40386.1"/>
    </source>
</evidence>
<dbReference type="EMBL" id="FWXZ01000001">
    <property type="protein sequence ID" value="SMC40386.1"/>
    <property type="molecule type" value="Genomic_DNA"/>
</dbReference>
<proteinExistence type="predicted"/>
<name>A0AC61PIX3_9FIRM</name>
<protein>
    <submittedName>
        <fullName evidence="1">UDP-N-acetylmuramate--L-alanine ligase</fullName>
    </submittedName>
</protein>
<gene>
    <name evidence="1" type="ORF">SAMN06297397_0678</name>
</gene>